<name>A0A380WEF5_AMIAI</name>
<evidence type="ECO:0000256" key="2">
    <source>
        <dbReference type="ARBA" id="ARBA00023136"/>
    </source>
</evidence>
<dbReference type="RefSeq" id="WP_245431869.1">
    <property type="nucleotide sequence ID" value="NZ_BAAAVY010000033.1"/>
</dbReference>
<dbReference type="AlphaFoldDB" id="A0A380WEF5"/>
<protein>
    <submittedName>
        <fullName evidence="4">Outer membrane receptor for ferric coprogen and ferric-rhodotorulic acid</fullName>
    </submittedName>
</protein>
<accession>A0A380WEF5</accession>
<organism evidence="4 5">
    <name type="scientific">Aminobacter aminovorans</name>
    <name type="common">Chelatobacter heintzii</name>
    <dbReference type="NCBI Taxonomy" id="83263"/>
    <lineage>
        <taxon>Bacteria</taxon>
        <taxon>Pseudomonadati</taxon>
        <taxon>Pseudomonadota</taxon>
        <taxon>Alphaproteobacteria</taxon>
        <taxon>Hyphomicrobiales</taxon>
        <taxon>Phyllobacteriaceae</taxon>
        <taxon>Aminobacter</taxon>
    </lineage>
</organism>
<keyword evidence="4" id="KW-0675">Receptor</keyword>
<dbReference type="SUPFAM" id="SSF56935">
    <property type="entry name" value="Porins"/>
    <property type="match status" value="1"/>
</dbReference>
<keyword evidence="3" id="KW-0998">Cell outer membrane</keyword>
<comment type="subcellular location">
    <subcellularLocation>
        <location evidence="1">Cell outer membrane</location>
    </subcellularLocation>
</comment>
<gene>
    <name evidence="4" type="ORF">NCTC10684_00473</name>
</gene>
<proteinExistence type="predicted"/>
<dbReference type="EMBL" id="UFSM01000001">
    <property type="protein sequence ID" value="SUU87281.1"/>
    <property type="molecule type" value="Genomic_DNA"/>
</dbReference>
<dbReference type="PROSITE" id="PS01156">
    <property type="entry name" value="TONB_DEPENDENT_REC_2"/>
    <property type="match status" value="1"/>
</dbReference>
<dbReference type="InterPro" id="IPR036942">
    <property type="entry name" value="Beta-barrel_TonB_sf"/>
</dbReference>
<evidence type="ECO:0000313" key="4">
    <source>
        <dbReference type="EMBL" id="SUU87281.1"/>
    </source>
</evidence>
<dbReference type="Gene3D" id="2.40.170.20">
    <property type="entry name" value="TonB-dependent receptor, beta-barrel domain"/>
    <property type="match status" value="1"/>
</dbReference>
<sequence length="108" mass="11577">MAVRMRLWVAAKVTVDVGIRAFAEALAVGATMNHIGGSRYAIGFGDTETKEAYTLFNACASYKFNRNGAAFMNIENLTNVAYSPAVSGEMGEKTGRGRTITVGLTTQF</sequence>
<dbReference type="InterPro" id="IPR010917">
    <property type="entry name" value="TonB_rcpt_CS"/>
</dbReference>
<reference evidence="4 5" key="1">
    <citation type="submission" date="2018-06" db="EMBL/GenBank/DDBJ databases">
        <authorList>
            <consortium name="Pathogen Informatics"/>
            <person name="Doyle S."/>
        </authorList>
    </citation>
    <scope>NUCLEOTIDE SEQUENCE [LARGE SCALE GENOMIC DNA]</scope>
    <source>
        <strain evidence="4 5">NCTC10684</strain>
    </source>
</reference>
<dbReference type="Proteomes" id="UP000254701">
    <property type="component" value="Unassembled WGS sequence"/>
</dbReference>
<keyword evidence="2" id="KW-0472">Membrane</keyword>
<dbReference type="GO" id="GO:0009279">
    <property type="term" value="C:cell outer membrane"/>
    <property type="evidence" value="ECO:0007669"/>
    <property type="project" value="UniProtKB-SubCell"/>
</dbReference>
<evidence type="ECO:0000256" key="1">
    <source>
        <dbReference type="ARBA" id="ARBA00004442"/>
    </source>
</evidence>
<evidence type="ECO:0000313" key="5">
    <source>
        <dbReference type="Proteomes" id="UP000254701"/>
    </source>
</evidence>
<evidence type="ECO:0000256" key="3">
    <source>
        <dbReference type="ARBA" id="ARBA00023237"/>
    </source>
</evidence>